<dbReference type="GO" id="GO:0070483">
    <property type="term" value="P:detection of hypoxia"/>
    <property type="evidence" value="ECO:0007669"/>
    <property type="project" value="UniProtKB-ARBA"/>
</dbReference>
<dbReference type="InterPro" id="IPR012864">
    <property type="entry name" value="PCO/ADO"/>
</dbReference>
<comment type="catalytic activity">
    <reaction evidence="7">
        <text>L-cysteine + O2 = 3-sulfino-L-alanine + H(+)</text>
        <dbReference type="Rhea" id="RHEA:20441"/>
        <dbReference type="ChEBI" id="CHEBI:15378"/>
        <dbReference type="ChEBI" id="CHEBI:15379"/>
        <dbReference type="ChEBI" id="CHEBI:35235"/>
        <dbReference type="ChEBI" id="CHEBI:61085"/>
        <dbReference type="EC" id="1.13.11.20"/>
    </reaction>
    <physiologicalReaction direction="left-to-right" evidence="7">
        <dbReference type="Rhea" id="RHEA:20442"/>
    </physiologicalReaction>
</comment>
<comment type="similarity">
    <text evidence="2">Belongs to the cysteine dioxygenase family.</text>
</comment>
<dbReference type="GO" id="GO:0046872">
    <property type="term" value="F:metal ion binding"/>
    <property type="evidence" value="ECO:0007669"/>
    <property type="project" value="UniProtKB-KW"/>
</dbReference>
<keyword evidence="6" id="KW-0408">Iron</keyword>
<dbReference type="EMBL" id="JAAIUW010000013">
    <property type="protein sequence ID" value="KAF7801445.1"/>
    <property type="molecule type" value="Genomic_DNA"/>
</dbReference>
<keyword evidence="5" id="KW-0560">Oxidoreductase</keyword>
<keyword evidence="10" id="KW-1185">Reference proteome</keyword>
<comment type="caution">
    <text evidence="9">The sequence shown here is derived from an EMBL/GenBank/DDBJ whole genome shotgun (WGS) entry which is preliminary data.</text>
</comment>
<comment type="cofactor">
    <cofactor evidence="1">
        <name>Fe(2+)</name>
        <dbReference type="ChEBI" id="CHEBI:29033"/>
    </cofactor>
</comment>
<feature type="region of interest" description="Disordered" evidence="8">
    <location>
        <begin position="1"/>
        <end position="23"/>
    </location>
</feature>
<dbReference type="EC" id="1.13.11.20" evidence="3"/>
<evidence type="ECO:0000256" key="1">
    <source>
        <dbReference type="ARBA" id="ARBA00001954"/>
    </source>
</evidence>
<protein>
    <recommendedName>
        <fullName evidence="3">cysteine dioxygenase</fullName>
        <ecNumber evidence="3">1.13.11.20</ecNumber>
    </recommendedName>
</protein>
<dbReference type="GO" id="GO:0017172">
    <property type="term" value="F:cysteine dioxygenase activity"/>
    <property type="evidence" value="ECO:0007669"/>
    <property type="project" value="UniProtKB-EC"/>
</dbReference>
<proteinExistence type="inferred from homology"/>
<evidence type="ECO:0000313" key="10">
    <source>
        <dbReference type="Proteomes" id="UP000634136"/>
    </source>
</evidence>
<feature type="region of interest" description="Disordered" evidence="8">
    <location>
        <begin position="193"/>
        <end position="238"/>
    </location>
</feature>
<dbReference type="AlphaFoldDB" id="A0A834SCH8"/>
<evidence type="ECO:0000313" key="9">
    <source>
        <dbReference type="EMBL" id="KAF7801445.1"/>
    </source>
</evidence>
<dbReference type="Proteomes" id="UP000634136">
    <property type="component" value="Unassembled WGS sequence"/>
</dbReference>
<evidence type="ECO:0000256" key="2">
    <source>
        <dbReference type="ARBA" id="ARBA00006622"/>
    </source>
</evidence>
<feature type="compositionally biased region" description="Basic and acidic residues" evidence="8">
    <location>
        <begin position="195"/>
        <end position="211"/>
    </location>
</feature>
<accession>A0A834SCH8</accession>
<keyword evidence="4" id="KW-0479">Metal-binding</keyword>
<reference evidence="9" key="1">
    <citation type="submission" date="2020-09" db="EMBL/GenBank/DDBJ databases">
        <title>Genome-Enabled Discovery of Anthraquinone Biosynthesis in Senna tora.</title>
        <authorList>
            <person name="Kang S.-H."/>
            <person name="Pandey R.P."/>
            <person name="Lee C.-M."/>
            <person name="Sim J.-S."/>
            <person name="Jeong J.-T."/>
            <person name="Choi B.-S."/>
            <person name="Jung M."/>
            <person name="Ginzburg D."/>
            <person name="Zhao K."/>
            <person name="Won S.Y."/>
            <person name="Oh T.-J."/>
            <person name="Yu Y."/>
            <person name="Kim N.-H."/>
            <person name="Lee O.R."/>
            <person name="Lee T.-H."/>
            <person name="Bashyal P."/>
            <person name="Kim T.-S."/>
            <person name="Lee W.-H."/>
            <person name="Kawkins C."/>
            <person name="Kim C.-K."/>
            <person name="Kim J.S."/>
            <person name="Ahn B.O."/>
            <person name="Rhee S.Y."/>
            <person name="Sohng J.K."/>
        </authorList>
    </citation>
    <scope>NUCLEOTIDE SEQUENCE</scope>
    <source>
        <tissue evidence="9">Leaf</tissue>
    </source>
</reference>
<dbReference type="Pfam" id="PF07847">
    <property type="entry name" value="PCO_ADO"/>
    <property type="match status" value="2"/>
</dbReference>
<organism evidence="9 10">
    <name type="scientific">Senna tora</name>
    <dbReference type="NCBI Taxonomy" id="362788"/>
    <lineage>
        <taxon>Eukaryota</taxon>
        <taxon>Viridiplantae</taxon>
        <taxon>Streptophyta</taxon>
        <taxon>Embryophyta</taxon>
        <taxon>Tracheophyta</taxon>
        <taxon>Spermatophyta</taxon>
        <taxon>Magnoliopsida</taxon>
        <taxon>eudicotyledons</taxon>
        <taxon>Gunneridae</taxon>
        <taxon>Pentapetalae</taxon>
        <taxon>rosids</taxon>
        <taxon>fabids</taxon>
        <taxon>Fabales</taxon>
        <taxon>Fabaceae</taxon>
        <taxon>Caesalpinioideae</taxon>
        <taxon>Cassia clade</taxon>
        <taxon>Senna</taxon>
    </lineage>
</organism>
<dbReference type="OrthoDB" id="271433at2759"/>
<evidence type="ECO:0000256" key="6">
    <source>
        <dbReference type="ARBA" id="ARBA00023004"/>
    </source>
</evidence>
<sequence length="238" mass="27179">MGDIGGGVSVEMEQRKDRVGGRNGNKVNYVRKMIAKKRKTWRNRMIRERVPKALQELFVCCTETFKGHGTIPSPQSVHKLCHILDNMKPEDVGLSRDLRFFNPENMAKENPRVTYTTIYKCDNFSLCIFFLPARGVIPLHNHPGMTVFRGNIHEFTAITPCAVLDVLGPPYSKEDGRDCSYYKDHPYTAFSSDEVMMKEGEKDGDRGRRQNQEGPSLKVEVRKKAIAHRSQKAKVYVT</sequence>
<evidence type="ECO:0000256" key="3">
    <source>
        <dbReference type="ARBA" id="ARBA00013133"/>
    </source>
</evidence>
<name>A0A834SCH8_9FABA</name>
<gene>
    <name evidence="9" type="ORF">G2W53_040556</name>
</gene>
<evidence type="ECO:0000256" key="7">
    <source>
        <dbReference type="ARBA" id="ARBA00024284"/>
    </source>
</evidence>
<dbReference type="PANTHER" id="PTHR22966">
    <property type="entry name" value="2-AMINOETHANETHIOL DIOXYGENASE"/>
    <property type="match status" value="1"/>
</dbReference>
<dbReference type="InterPro" id="IPR011051">
    <property type="entry name" value="RmlC_Cupin_sf"/>
</dbReference>
<evidence type="ECO:0000256" key="4">
    <source>
        <dbReference type="ARBA" id="ARBA00022723"/>
    </source>
</evidence>
<dbReference type="PANTHER" id="PTHR22966:SF63">
    <property type="entry name" value="CYSTEINE DIOXYGENASE"/>
    <property type="match status" value="1"/>
</dbReference>
<dbReference type="SUPFAM" id="SSF51182">
    <property type="entry name" value="RmlC-like cupins"/>
    <property type="match status" value="1"/>
</dbReference>
<evidence type="ECO:0000256" key="8">
    <source>
        <dbReference type="SAM" id="MobiDB-lite"/>
    </source>
</evidence>
<evidence type="ECO:0000256" key="5">
    <source>
        <dbReference type="ARBA" id="ARBA00023002"/>
    </source>
</evidence>